<name>A0AAV4XTU4_CAEEX</name>
<keyword evidence="2" id="KW-1185">Reference proteome</keyword>
<dbReference type="Proteomes" id="UP001054945">
    <property type="component" value="Unassembled WGS sequence"/>
</dbReference>
<protein>
    <submittedName>
        <fullName evidence="1">Uncharacterized protein</fullName>
    </submittedName>
</protein>
<proteinExistence type="predicted"/>
<accession>A0AAV4XTU4</accession>
<dbReference type="EMBL" id="BPLR01018244">
    <property type="protein sequence ID" value="GIY98023.1"/>
    <property type="molecule type" value="Genomic_DNA"/>
</dbReference>
<evidence type="ECO:0000313" key="1">
    <source>
        <dbReference type="EMBL" id="GIY98023.1"/>
    </source>
</evidence>
<reference evidence="1 2" key="1">
    <citation type="submission" date="2021-06" db="EMBL/GenBank/DDBJ databases">
        <title>Caerostris extrusa draft genome.</title>
        <authorList>
            <person name="Kono N."/>
            <person name="Arakawa K."/>
        </authorList>
    </citation>
    <scope>NUCLEOTIDE SEQUENCE [LARGE SCALE GENOMIC DNA]</scope>
</reference>
<organism evidence="1 2">
    <name type="scientific">Caerostris extrusa</name>
    <name type="common">Bark spider</name>
    <name type="synonym">Caerostris bankana</name>
    <dbReference type="NCBI Taxonomy" id="172846"/>
    <lineage>
        <taxon>Eukaryota</taxon>
        <taxon>Metazoa</taxon>
        <taxon>Ecdysozoa</taxon>
        <taxon>Arthropoda</taxon>
        <taxon>Chelicerata</taxon>
        <taxon>Arachnida</taxon>
        <taxon>Araneae</taxon>
        <taxon>Araneomorphae</taxon>
        <taxon>Entelegynae</taxon>
        <taxon>Araneoidea</taxon>
        <taxon>Araneidae</taxon>
        <taxon>Caerostris</taxon>
    </lineage>
</organism>
<gene>
    <name evidence="1" type="ORF">CEXT_397661</name>
</gene>
<comment type="caution">
    <text evidence="1">The sequence shown here is derived from an EMBL/GenBank/DDBJ whole genome shotgun (WGS) entry which is preliminary data.</text>
</comment>
<evidence type="ECO:0000313" key="2">
    <source>
        <dbReference type="Proteomes" id="UP001054945"/>
    </source>
</evidence>
<sequence length="80" mass="8902">MANSISLPLSPVLTILSGTHFYYNSLQLAEHPIPHSLIDPRHLLLLPLSFDLSSSPIFLSHSVRSPTVHREICDGALNFR</sequence>
<dbReference type="AlphaFoldDB" id="A0AAV4XTU4"/>